<dbReference type="SUPFAM" id="SSF55729">
    <property type="entry name" value="Acyl-CoA N-acyltransferases (Nat)"/>
    <property type="match status" value="1"/>
</dbReference>
<dbReference type="RefSeq" id="WP_296945872.1">
    <property type="nucleotide sequence ID" value="NZ_LT599021.1"/>
</dbReference>
<evidence type="ECO:0000256" key="1">
    <source>
        <dbReference type="ARBA" id="ARBA00022679"/>
    </source>
</evidence>
<evidence type="ECO:0000313" key="4">
    <source>
        <dbReference type="EMBL" id="SBV90626.1"/>
    </source>
</evidence>
<name>A0A212ITT9_9BACT</name>
<sequence length="173" mass="19887">MNIRKGLISDIDNLENLYNNLNDYLEANINYPGWIKHVYPIRETAIKGIEEKSLFVVEDNGIILGSIILNHTPEDAYNQVKWKVDTNYSNIIVVHTLVTNPDFMNQGVASELINFTKQYSSALNMKSIRLDVSINNTAAISLYEKHGYEYIGIVDLGLGYEHLKWFRLYELTL</sequence>
<dbReference type="PANTHER" id="PTHR43420">
    <property type="entry name" value="ACETYLTRANSFERASE"/>
    <property type="match status" value="1"/>
</dbReference>
<dbReference type="GO" id="GO:0016747">
    <property type="term" value="F:acyltransferase activity, transferring groups other than amino-acyl groups"/>
    <property type="evidence" value="ECO:0007669"/>
    <property type="project" value="InterPro"/>
</dbReference>
<keyword evidence="1" id="KW-0808">Transferase</keyword>
<dbReference type="PANTHER" id="PTHR43420:SF47">
    <property type="entry name" value="N-ACETYLTRANSFERASE DOMAIN-CONTAINING PROTEIN"/>
    <property type="match status" value="1"/>
</dbReference>
<evidence type="ECO:0000256" key="2">
    <source>
        <dbReference type="ARBA" id="ARBA00023315"/>
    </source>
</evidence>
<dbReference type="InterPro" id="IPR050680">
    <property type="entry name" value="YpeA/RimI_acetyltransf"/>
</dbReference>
<dbReference type="InterPro" id="IPR016181">
    <property type="entry name" value="Acyl_CoA_acyltransferase"/>
</dbReference>
<gene>
    <name evidence="4" type="ORF">KL86DYS2_10036</name>
</gene>
<dbReference type="Gene3D" id="3.40.630.30">
    <property type="match status" value="1"/>
</dbReference>
<organism evidence="4">
    <name type="scientific">uncultured Dysgonomonas sp</name>
    <dbReference type="NCBI Taxonomy" id="206096"/>
    <lineage>
        <taxon>Bacteria</taxon>
        <taxon>Pseudomonadati</taxon>
        <taxon>Bacteroidota</taxon>
        <taxon>Bacteroidia</taxon>
        <taxon>Bacteroidales</taxon>
        <taxon>Dysgonomonadaceae</taxon>
        <taxon>Dysgonomonas</taxon>
        <taxon>environmental samples</taxon>
    </lineage>
</organism>
<reference evidence="4" key="1">
    <citation type="submission" date="2016-04" db="EMBL/GenBank/DDBJ databases">
        <authorList>
            <person name="Evans L.H."/>
            <person name="Alamgir A."/>
            <person name="Owens N."/>
            <person name="Weber N.D."/>
            <person name="Virtaneva K."/>
            <person name="Barbian K."/>
            <person name="Babar A."/>
            <person name="Rosenke K."/>
        </authorList>
    </citation>
    <scope>NUCLEOTIDE SEQUENCE</scope>
    <source>
        <strain evidence="4">86-2</strain>
    </source>
</reference>
<dbReference type="AlphaFoldDB" id="A0A212ITT9"/>
<keyword evidence="2" id="KW-0012">Acyltransferase</keyword>
<dbReference type="CDD" id="cd04301">
    <property type="entry name" value="NAT_SF"/>
    <property type="match status" value="1"/>
</dbReference>
<accession>A0A212ITT9</accession>
<protein>
    <recommendedName>
        <fullName evidence="3">N-acetyltransferase domain-containing protein</fullName>
    </recommendedName>
</protein>
<feature type="domain" description="N-acetyltransferase" evidence="3">
    <location>
        <begin position="1"/>
        <end position="173"/>
    </location>
</feature>
<dbReference type="EMBL" id="FLUL01000001">
    <property type="protein sequence ID" value="SBV90626.1"/>
    <property type="molecule type" value="Genomic_DNA"/>
</dbReference>
<dbReference type="PROSITE" id="PS51186">
    <property type="entry name" value="GNAT"/>
    <property type="match status" value="1"/>
</dbReference>
<evidence type="ECO:0000259" key="3">
    <source>
        <dbReference type="PROSITE" id="PS51186"/>
    </source>
</evidence>
<dbReference type="InterPro" id="IPR000182">
    <property type="entry name" value="GNAT_dom"/>
</dbReference>
<proteinExistence type="predicted"/>
<dbReference type="Pfam" id="PF00583">
    <property type="entry name" value="Acetyltransf_1"/>
    <property type="match status" value="1"/>
</dbReference>